<keyword evidence="2 4" id="KW-0863">Zinc-finger</keyword>
<feature type="region of interest" description="Disordered" evidence="5">
    <location>
        <begin position="265"/>
        <end position="293"/>
    </location>
</feature>
<keyword evidence="6" id="KW-0472">Membrane</keyword>
<evidence type="ECO:0000256" key="1">
    <source>
        <dbReference type="ARBA" id="ARBA00022723"/>
    </source>
</evidence>
<dbReference type="InterPro" id="IPR013083">
    <property type="entry name" value="Znf_RING/FYVE/PHD"/>
</dbReference>
<feature type="transmembrane region" description="Helical" evidence="6">
    <location>
        <begin position="131"/>
        <end position="150"/>
    </location>
</feature>
<name>A0A336KQ72_CULSO</name>
<evidence type="ECO:0000256" key="6">
    <source>
        <dbReference type="SAM" id="Phobius"/>
    </source>
</evidence>
<dbReference type="OMA" id="TCARNIA"/>
<feature type="transmembrane region" description="Helical" evidence="6">
    <location>
        <begin position="186"/>
        <end position="208"/>
    </location>
</feature>
<dbReference type="EMBL" id="UFQT01000689">
    <property type="protein sequence ID" value="SSX26586.1"/>
    <property type="molecule type" value="Genomic_DNA"/>
</dbReference>
<evidence type="ECO:0000256" key="3">
    <source>
        <dbReference type="ARBA" id="ARBA00022833"/>
    </source>
</evidence>
<organism evidence="8">
    <name type="scientific">Culicoides sonorensis</name>
    <name type="common">Biting midge</name>
    <dbReference type="NCBI Taxonomy" id="179676"/>
    <lineage>
        <taxon>Eukaryota</taxon>
        <taxon>Metazoa</taxon>
        <taxon>Ecdysozoa</taxon>
        <taxon>Arthropoda</taxon>
        <taxon>Hexapoda</taxon>
        <taxon>Insecta</taxon>
        <taxon>Pterygota</taxon>
        <taxon>Neoptera</taxon>
        <taxon>Endopterygota</taxon>
        <taxon>Diptera</taxon>
        <taxon>Nematocera</taxon>
        <taxon>Chironomoidea</taxon>
        <taxon>Ceratopogonidae</taxon>
        <taxon>Ceratopogoninae</taxon>
        <taxon>Culicoides</taxon>
        <taxon>Monoculicoides</taxon>
    </lineage>
</organism>
<dbReference type="AlphaFoldDB" id="A0A336KQ72"/>
<keyword evidence="3" id="KW-0862">Zinc</keyword>
<feature type="domain" description="RING-type" evidence="7">
    <location>
        <begin position="303"/>
        <end position="342"/>
    </location>
</feature>
<dbReference type="Gene3D" id="3.30.40.10">
    <property type="entry name" value="Zinc/RING finger domain, C3HC4 (zinc finger)"/>
    <property type="match status" value="1"/>
</dbReference>
<keyword evidence="6" id="KW-1133">Transmembrane helix</keyword>
<dbReference type="PANTHER" id="PTHR12183:SF32">
    <property type="entry name" value="MITOCHONDRIAL E3 UBIQUITIN PROTEIN LIGASE 1"/>
    <property type="match status" value="1"/>
</dbReference>
<dbReference type="EMBL" id="UFQS01000689">
    <property type="protein sequence ID" value="SSX06232.1"/>
    <property type="molecule type" value="Genomic_DNA"/>
</dbReference>
<keyword evidence="1" id="KW-0479">Metal-binding</keyword>
<dbReference type="GO" id="GO:0016567">
    <property type="term" value="P:protein ubiquitination"/>
    <property type="evidence" value="ECO:0007669"/>
    <property type="project" value="TreeGrafter"/>
</dbReference>
<dbReference type="GO" id="GO:0004842">
    <property type="term" value="F:ubiquitin-protein transferase activity"/>
    <property type="evidence" value="ECO:0007669"/>
    <property type="project" value="TreeGrafter"/>
</dbReference>
<dbReference type="Pfam" id="PF13920">
    <property type="entry name" value="zf-C3HC4_3"/>
    <property type="match status" value="1"/>
</dbReference>
<evidence type="ECO:0000259" key="7">
    <source>
        <dbReference type="PROSITE" id="PS50089"/>
    </source>
</evidence>
<protein>
    <submittedName>
        <fullName evidence="8">CSON013591 protein</fullName>
    </submittedName>
</protein>
<evidence type="ECO:0000256" key="4">
    <source>
        <dbReference type="PROSITE-ProRule" id="PRU00175"/>
    </source>
</evidence>
<dbReference type="SUPFAM" id="SSF57850">
    <property type="entry name" value="RING/U-box"/>
    <property type="match status" value="1"/>
</dbReference>
<dbReference type="VEuPathDB" id="VectorBase:CSON013591"/>
<gene>
    <name evidence="8" type="primary">CSON013591</name>
</gene>
<sequence length="353" mass="40568">MISVFVDFFNFVGAFINFLLNFSYYLGKLLVALGVWTFELIKTISINLSDLCVILYEDFSYFSSDIWIYIETIGTTINNGFKSVIDGIVHAGSNVTNAVTKIITDGGFKITNLFKVLSDFTIWCLFKVKEFLLLLGNGTWFLITLLPKLLLTISHVCWKACQDLWENLKEACRVTSNRISVATKSAYNYFIDVPLHCAIGLVVLYLVFRYRYKIFRKIMSILQGIYNVIQQYSHEFNRYRISRRQRRVQVQEGEETIELLMATSPPLFAPSNGPTARKPLRRSPRNPKREETKTSLTQSSLSCVVCLDRKKTVVVLPCRHLCLCTPCSRQLPNFQNSCPLCRNEISETIETYI</sequence>
<dbReference type="InterPro" id="IPR001841">
    <property type="entry name" value="Znf_RING"/>
</dbReference>
<feature type="transmembrane region" description="Helical" evidence="6">
    <location>
        <begin position="12"/>
        <end position="38"/>
    </location>
</feature>
<proteinExistence type="predicted"/>
<evidence type="ECO:0000313" key="8">
    <source>
        <dbReference type="EMBL" id="SSX06232.1"/>
    </source>
</evidence>
<dbReference type="GO" id="GO:0008270">
    <property type="term" value="F:zinc ion binding"/>
    <property type="evidence" value="ECO:0007669"/>
    <property type="project" value="UniProtKB-KW"/>
</dbReference>
<dbReference type="SMART" id="SM00184">
    <property type="entry name" value="RING"/>
    <property type="match status" value="1"/>
</dbReference>
<reference evidence="9" key="2">
    <citation type="submission" date="2018-07" db="EMBL/GenBank/DDBJ databases">
        <authorList>
            <person name="Quirk P.G."/>
            <person name="Krulwich T.A."/>
        </authorList>
    </citation>
    <scope>NUCLEOTIDE SEQUENCE</scope>
</reference>
<dbReference type="PANTHER" id="PTHR12183">
    <property type="entry name" value="MITOCHONDRIAL UBIQUITIN LIGASE ACTIVATOR OF NFKB 1"/>
    <property type="match status" value="1"/>
</dbReference>
<accession>A0A336KQ72</accession>
<evidence type="ECO:0000256" key="2">
    <source>
        <dbReference type="ARBA" id="ARBA00022771"/>
    </source>
</evidence>
<dbReference type="InterPro" id="IPR051652">
    <property type="entry name" value="MDM2_MDM4_MUL1"/>
</dbReference>
<dbReference type="PROSITE" id="PS50089">
    <property type="entry name" value="ZF_RING_2"/>
    <property type="match status" value="1"/>
</dbReference>
<reference evidence="8" key="1">
    <citation type="submission" date="2018-04" db="EMBL/GenBank/DDBJ databases">
        <authorList>
            <person name="Go L.Y."/>
            <person name="Mitchell J.A."/>
        </authorList>
    </citation>
    <scope>NUCLEOTIDE SEQUENCE</scope>
    <source>
        <tissue evidence="8">Whole organism</tissue>
    </source>
</reference>
<keyword evidence="6" id="KW-0812">Transmembrane</keyword>
<evidence type="ECO:0000313" key="9">
    <source>
        <dbReference type="EMBL" id="SSX26586.1"/>
    </source>
</evidence>
<evidence type="ECO:0000256" key="5">
    <source>
        <dbReference type="SAM" id="MobiDB-lite"/>
    </source>
</evidence>